<gene>
    <name evidence="2" type="ORF">B5F17_14165</name>
</gene>
<sequence>MYVKRVVTAGLVTETKKMYTTRVHTKGCRREKNRDKTKDAQAKVNERKAEENLRWLLNANFGAGDYHIVLHYYDKQTTLKQAEEDKAKFLRRLRKVCRSQGIPWKYVACTETKRMTNVHHHIILPPIGVDVLSQIWEETLEGRVGNVSIKPLDKRGNHAKLANYLIKETRRTMERYKEAGKRCKRFSSARDMIRPEPKYQIIAAATWCKEPRPRKGYVLLKDEDGNTMRTGIHELTGYPWAEYIELRIA</sequence>
<dbReference type="Pfam" id="PF23343">
    <property type="entry name" value="REP_ORF2-G2P"/>
    <property type="match status" value="1"/>
</dbReference>
<proteinExistence type="predicted"/>
<dbReference type="Proteomes" id="UP000195897">
    <property type="component" value="Unassembled WGS sequence"/>
</dbReference>
<evidence type="ECO:0000313" key="3">
    <source>
        <dbReference type="Proteomes" id="UP000195897"/>
    </source>
</evidence>
<dbReference type="AlphaFoldDB" id="A0A1Y4KZS3"/>
<dbReference type="RefSeq" id="WP_087374871.1">
    <property type="nucleotide sequence ID" value="NZ_NFKK01000033.1"/>
</dbReference>
<dbReference type="InterPro" id="IPR056906">
    <property type="entry name" value="ORF2/G2P_dom"/>
</dbReference>
<feature type="domain" description="Replication-associated protein ORF2/G2P" evidence="1">
    <location>
        <begin position="70"/>
        <end position="167"/>
    </location>
</feature>
<dbReference type="EMBL" id="NFKK01000033">
    <property type="protein sequence ID" value="OUP50053.1"/>
    <property type="molecule type" value="Genomic_DNA"/>
</dbReference>
<evidence type="ECO:0000259" key="1">
    <source>
        <dbReference type="Pfam" id="PF23343"/>
    </source>
</evidence>
<accession>A0A1Y4KZS3</accession>
<evidence type="ECO:0000313" key="2">
    <source>
        <dbReference type="EMBL" id="OUP50053.1"/>
    </source>
</evidence>
<name>A0A1Y4KZS3_9FIRM</name>
<organism evidence="2 3">
    <name type="scientific">Butyricicoccus pullicaecorum</name>
    <dbReference type="NCBI Taxonomy" id="501571"/>
    <lineage>
        <taxon>Bacteria</taxon>
        <taxon>Bacillati</taxon>
        <taxon>Bacillota</taxon>
        <taxon>Clostridia</taxon>
        <taxon>Eubacteriales</taxon>
        <taxon>Butyricicoccaceae</taxon>
        <taxon>Butyricicoccus</taxon>
    </lineage>
</organism>
<reference evidence="3" key="1">
    <citation type="submission" date="2017-04" db="EMBL/GenBank/DDBJ databases">
        <title>Function of individual gut microbiota members based on whole genome sequencing of pure cultures obtained from chicken caecum.</title>
        <authorList>
            <person name="Medvecky M."/>
            <person name="Cejkova D."/>
            <person name="Polansky O."/>
            <person name="Karasova D."/>
            <person name="Kubasova T."/>
            <person name="Cizek A."/>
            <person name="Rychlik I."/>
        </authorList>
    </citation>
    <scope>NUCLEOTIDE SEQUENCE [LARGE SCALE GENOMIC DNA]</scope>
    <source>
        <strain evidence="3">An180</strain>
    </source>
</reference>
<protein>
    <recommendedName>
        <fullName evidence="1">Replication-associated protein ORF2/G2P domain-containing protein</fullName>
    </recommendedName>
</protein>
<comment type="caution">
    <text evidence="2">The sequence shown here is derived from an EMBL/GenBank/DDBJ whole genome shotgun (WGS) entry which is preliminary data.</text>
</comment>